<protein>
    <recommendedName>
        <fullName evidence="4">DET1- and DDB1-associated protein 1</fullName>
    </recommendedName>
</protein>
<sequence>MMASLNFPAYDVARSAHPTSAKSSNPPKVKIGGDYFRNTILAKVERLASDAALADEKERLERIQRNLLNNSRGRSEEHTHTPPVTE</sequence>
<proteinExistence type="predicted"/>
<comment type="caution">
    <text evidence="2">The sequence shown here is derived from an EMBL/GenBank/DDBJ whole genome shotgun (WGS) entry which is preliminary data.</text>
</comment>
<dbReference type="AlphaFoldDB" id="A0AAV9UM17"/>
<evidence type="ECO:0000256" key="1">
    <source>
        <dbReference type="SAM" id="MobiDB-lite"/>
    </source>
</evidence>
<feature type="region of interest" description="Disordered" evidence="1">
    <location>
        <begin position="66"/>
        <end position="86"/>
    </location>
</feature>
<dbReference type="Proteomes" id="UP001373714">
    <property type="component" value="Unassembled WGS sequence"/>
</dbReference>
<reference evidence="2 3" key="1">
    <citation type="submission" date="2019-10" db="EMBL/GenBank/DDBJ databases">
        <authorList>
            <person name="Palmer J.M."/>
        </authorList>
    </citation>
    <scope>NUCLEOTIDE SEQUENCE [LARGE SCALE GENOMIC DNA]</scope>
    <source>
        <strain evidence="2 3">TWF730</strain>
    </source>
</reference>
<gene>
    <name evidence="2" type="ORF">TWF730_001672</name>
</gene>
<accession>A0AAV9UM17</accession>
<feature type="region of interest" description="Disordered" evidence="1">
    <location>
        <begin position="1"/>
        <end position="30"/>
    </location>
</feature>
<organism evidence="2 3">
    <name type="scientific">Orbilia blumenaviensis</name>
    <dbReference type="NCBI Taxonomy" id="1796055"/>
    <lineage>
        <taxon>Eukaryota</taxon>
        <taxon>Fungi</taxon>
        <taxon>Dikarya</taxon>
        <taxon>Ascomycota</taxon>
        <taxon>Pezizomycotina</taxon>
        <taxon>Orbiliomycetes</taxon>
        <taxon>Orbiliales</taxon>
        <taxon>Orbiliaceae</taxon>
        <taxon>Orbilia</taxon>
    </lineage>
</organism>
<evidence type="ECO:0000313" key="3">
    <source>
        <dbReference type="Proteomes" id="UP001373714"/>
    </source>
</evidence>
<feature type="compositionally biased region" description="Polar residues" evidence="1">
    <location>
        <begin position="17"/>
        <end position="26"/>
    </location>
</feature>
<dbReference type="EMBL" id="JAVHNS010000010">
    <property type="protein sequence ID" value="KAK6342194.1"/>
    <property type="molecule type" value="Genomic_DNA"/>
</dbReference>
<keyword evidence="3" id="KW-1185">Reference proteome</keyword>
<evidence type="ECO:0008006" key="4">
    <source>
        <dbReference type="Google" id="ProtNLM"/>
    </source>
</evidence>
<name>A0AAV9UM17_9PEZI</name>
<evidence type="ECO:0000313" key="2">
    <source>
        <dbReference type="EMBL" id="KAK6342194.1"/>
    </source>
</evidence>